<accession>A0AAD9TLN2</accession>
<feature type="domain" description="Retrovirus-related Pol polyprotein from transposon TNT 1-94-like beta-barrel" evidence="1">
    <location>
        <begin position="16"/>
        <end position="91"/>
    </location>
</feature>
<gene>
    <name evidence="2" type="ORF">Ddye_025877</name>
</gene>
<comment type="caution">
    <text evidence="2">The sequence shown here is derived from an EMBL/GenBank/DDBJ whole genome shotgun (WGS) entry which is preliminary data.</text>
</comment>
<proteinExistence type="predicted"/>
<evidence type="ECO:0000313" key="3">
    <source>
        <dbReference type="Proteomes" id="UP001280121"/>
    </source>
</evidence>
<dbReference type="Pfam" id="PF22936">
    <property type="entry name" value="Pol_BBD"/>
    <property type="match status" value="1"/>
</dbReference>
<organism evidence="2 3">
    <name type="scientific">Dipteronia dyeriana</name>
    <dbReference type="NCBI Taxonomy" id="168575"/>
    <lineage>
        <taxon>Eukaryota</taxon>
        <taxon>Viridiplantae</taxon>
        <taxon>Streptophyta</taxon>
        <taxon>Embryophyta</taxon>
        <taxon>Tracheophyta</taxon>
        <taxon>Spermatophyta</taxon>
        <taxon>Magnoliopsida</taxon>
        <taxon>eudicotyledons</taxon>
        <taxon>Gunneridae</taxon>
        <taxon>Pentapetalae</taxon>
        <taxon>rosids</taxon>
        <taxon>malvids</taxon>
        <taxon>Sapindales</taxon>
        <taxon>Sapindaceae</taxon>
        <taxon>Hippocastanoideae</taxon>
        <taxon>Acereae</taxon>
        <taxon>Dipteronia</taxon>
    </lineage>
</organism>
<evidence type="ECO:0000313" key="2">
    <source>
        <dbReference type="EMBL" id="KAK2638082.1"/>
    </source>
</evidence>
<reference evidence="2" key="1">
    <citation type="journal article" date="2023" name="Plant J.">
        <title>Genome sequences and population genomics provide insights into the demographic history, inbreeding, and mutation load of two 'living fossil' tree species of Dipteronia.</title>
        <authorList>
            <person name="Feng Y."/>
            <person name="Comes H.P."/>
            <person name="Chen J."/>
            <person name="Zhu S."/>
            <person name="Lu R."/>
            <person name="Zhang X."/>
            <person name="Li P."/>
            <person name="Qiu J."/>
            <person name="Olsen K.M."/>
            <person name="Qiu Y."/>
        </authorList>
    </citation>
    <scope>NUCLEOTIDE SEQUENCE</scope>
    <source>
        <strain evidence="2">KIB01</strain>
    </source>
</reference>
<evidence type="ECO:0000259" key="1">
    <source>
        <dbReference type="Pfam" id="PF22936"/>
    </source>
</evidence>
<dbReference type="Proteomes" id="UP001280121">
    <property type="component" value="Unassembled WGS sequence"/>
</dbReference>
<name>A0AAD9TLN2_9ROSI</name>
<keyword evidence="3" id="KW-1185">Reference proteome</keyword>
<sequence>MTGLYANSSFVSDPAWYMDPGATHHFTMDLNSMDSVSPYNGSEQVTVDDGKSLPIALIVNVALPPNTALIYLKNVLFKPSMSHNLISVNGLYHDNSAYVEFFPSHFFVKHQVTKKILLPGILDRDLY</sequence>
<dbReference type="EMBL" id="JANJYI010000008">
    <property type="protein sequence ID" value="KAK2638082.1"/>
    <property type="molecule type" value="Genomic_DNA"/>
</dbReference>
<protein>
    <recommendedName>
        <fullName evidence="1">Retrovirus-related Pol polyprotein from transposon TNT 1-94-like beta-barrel domain-containing protein</fullName>
    </recommendedName>
</protein>
<dbReference type="AlphaFoldDB" id="A0AAD9TLN2"/>
<dbReference type="InterPro" id="IPR054722">
    <property type="entry name" value="PolX-like_BBD"/>
</dbReference>